<organism evidence="2 3">
    <name type="scientific">Roseibium album</name>
    <dbReference type="NCBI Taxonomy" id="311410"/>
    <lineage>
        <taxon>Bacteria</taxon>
        <taxon>Pseudomonadati</taxon>
        <taxon>Pseudomonadota</taxon>
        <taxon>Alphaproteobacteria</taxon>
        <taxon>Hyphomicrobiales</taxon>
        <taxon>Stappiaceae</taxon>
        <taxon>Roseibium</taxon>
    </lineage>
</organism>
<evidence type="ECO:0000259" key="1">
    <source>
        <dbReference type="Pfam" id="PF01471"/>
    </source>
</evidence>
<dbReference type="Proteomes" id="UP000049983">
    <property type="component" value="Unassembled WGS sequence"/>
</dbReference>
<dbReference type="EMBL" id="CXWC01000003">
    <property type="protein sequence ID" value="CTQ67611.1"/>
    <property type="molecule type" value="Genomic_DNA"/>
</dbReference>
<gene>
    <name evidence="2" type="ORF">LA5096_01508</name>
</gene>
<dbReference type="STRING" id="311410.LA5095_04529"/>
<proteinExistence type="predicted"/>
<dbReference type="AlphaFoldDB" id="A0A0M6ZZ80"/>
<dbReference type="Gene3D" id="1.10.101.10">
    <property type="entry name" value="PGBD-like superfamily/PGBD"/>
    <property type="match status" value="1"/>
</dbReference>
<keyword evidence="3" id="KW-1185">Reference proteome</keyword>
<protein>
    <recommendedName>
        <fullName evidence="1">Peptidoglycan binding-like domain-containing protein</fullName>
    </recommendedName>
</protein>
<evidence type="ECO:0000313" key="2">
    <source>
        <dbReference type="EMBL" id="CTQ67611.1"/>
    </source>
</evidence>
<dbReference type="OrthoDB" id="7671393at2"/>
<sequence length="378" mass="40965">MINSCIGIGGSVGRFGTNEQLDVKTVQTRLNALMGSSRKELSVDGKVGSKTIGTIKDFQASVVRLRYPDGRVDRGNRTIQALNDPNSASVWQRMCIPPAAHPSTVANDTMRDDRLTPAEKMLAKEAAKLGDSDAFDEFRRELIDKSIPGMKKFLGTIGRAEDARKVIAAWSQLRKWGFSVSEARDVMKAISGMKGRQFGALDAIGSPASKFGRFLGSLGSKVGAVGQVVTLIEVADKFEQGDYLYGTSELYKHFMGKAIPWAGMVEGLQSLVEAIAPGSVKNSKVFQVIRACDPIGLGASGVDSMTTLVLGAVHLIQTGDIDIARLSRLVDRMKQGPTKLFADMGEDLGDSAYEMSRWRKDDWTYAVKSIPGFIASLF</sequence>
<dbReference type="InterPro" id="IPR002477">
    <property type="entry name" value="Peptidoglycan-bd-like"/>
</dbReference>
<dbReference type="InterPro" id="IPR036366">
    <property type="entry name" value="PGBDSf"/>
</dbReference>
<evidence type="ECO:0000313" key="3">
    <source>
        <dbReference type="Proteomes" id="UP000049983"/>
    </source>
</evidence>
<name>A0A0M6ZZ80_9HYPH</name>
<dbReference type="Pfam" id="PF01471">
    <property type="entry name" value="PG_binding_1"/>
    <property type="match status" value="1"/>
</dbReference>
<dbReference type="GeneID" id="97668928"/>
<reference evidence="3" key="1">
    <citation type="submission" date="2015-07" db="EMBL/GenBank/DDBJ databases">
        <authorList>
            <person name="Rodrigo-Torres Lidia"/>
            <person name="Arahal R.David."/>
        </authorList>
    </citation>
    <scope>NUCLEOTIDE SEQUENCE [LARGE SCALE GENOMIC DNA]</scope>
    <source>
        <strain evidence="3">CECT 5096</strain>
    </source>
</reference>
<accession>A0A0M6ZZ80</accession>
<feature type="domain" description="Peptidoglycan binding-like" evidence="1">
    <location>
        <begin position="22"/>
        <end position="74"/>
    </location>
</feature>
<dbReference type="RefSeq" id="WP_055119115.1">
    <property type="nucleotide sequence ID" value="NZ_CXWA01000007.1"/>
</dbReference>